<dbReference type="InterPro" id="IPR025159">
    <property type="entry name" value="AbiEi_N"/>
</dbReference>
<gene>
    <name evidence="3" type="ORF">AVDCRST_MAG66-1061</name>
</gene>
<protein>
    <submittedName>
        <fullName evidence="3">Uncharacterized protein</fullName>
    </submittedName>
</protein>
<proteinExistence type="predicted"/>
<organism evidence="3">
    <name type="scientific">uncultured Pseudonocardia sp</name>
    <dbReference type="NCBI Taxonomy" id="211455"/>
    <lineage>
        <taxon>Bacteria</taxon>
        <taxon>Bacillati</taxon>
        <taxon>Actinomycetota</taxon>
        <taxon>Actinomycetes</taxon>
        <taxon>Pseudonocardiales</taxon>
        <taxon>Pseudonocardiaceae</taxon>
        <taxon>Pseudonocardia</taxon>
        <taxon>environmental samples</taxon>
    </lineage>
</organism>
<dbReference type="SUPFAM" id="SSF52980">
    <property type="entry name" value="Restriction endonuclease-like"/>
    <property type="match status" value="1"/>
</dbReference>
<evidence type="ECO:0000313" key="3">
    <source>
        <dbReference type="EMBL" id="CAA9394337.1"/>
    </source>
</evidence>
<sequence>MRCRTVGDGRSAPPATITMVGSAERPRARAPPAHPSPMDVAFLLGRQTGVITTEQAVAAGLSARTVRRRAQAGEWEQLHPGVHLVRGHRLTPEARIRAAWLWAGGERATVTGPAAAFWHRVLQRHVGLAALRRSHHRNLGGRGSRELGRLLAVAAGGGESEAERLLVRLLRRAGVTGWVLGHPFGPHRLDLAFPAQRVAVEVDGWAFHSDVARFQSDRRKGNAITRQGWDLLRYTWHDLDGRPAECVREIVETVG</sequence>
<evidence type="ECO:0000259" key="2">
    <source>
        <dbReference type="Pfam" id="PF13338"/>
    </source>
</evidence>
<dbReference type="Pfam" id="PF13338">
    <property type="entry name" value="AbiEi_4"/>
    <property type="match status" value="1"/>
</dbReference>
<dbReference type="InterPro" id="IPR007569">
    <property type="entry name" value="DUF559"/>
</dbReference>
<evidence type="ECO:0000259" key="1">
    <source>
        <dbReference type="Pfam" id="PF04480"/>
    </source>
</evidence>
<dbReference type="Gene3D" id="3.40.960.10">
    <property type="entry name" value="VSR Endonuclease"/>
    <property type="match status" value="1"/>
</dbReference>
<feature type="domain" description="DUF559" evidence="1">
    <location>
        <begin position="160"/>
        <end position="253"/>
    </location>
</feature>
<accession>A0A6J4NT00</accession>
<dbReference type="EMBL" id="CADCUS010000160">
    <property type="protein sequence ID" value="CAA9394337.1"/>
    <property type="molecule type" value="Genomic_DNA"/>
</dbReference>
<reference evidence="3" key="1">
    <citation type="submission" date="2020-02" db="EMBL/GenBank/DDBJ databases">
        <authorList>
            <person name="Meier V. D."/>
        </authorList>
    </citation>
    <scope>NUCLEOTIDE SEQUENCE</scope>
    <source>
        <strain evidence="3">AVDCRST_MAG66</strain>
    </source>
</reference>
<name>A0A6J4NT00_9PSEU</name>
<dbReference type="InterPro" id="IPR011335">
    <property type="entry name" value="Restrct_endonuc-II-like"/>
</dbReference>
<dbReference type="AlphaFoldDB" id="A0A6J4NT00"/>
<feature type="domain" description="AbiEi antitoxin N-terminal" evidence="2">
    <location>
        <begin position="39"/>
        <end position="82"/>
    </location>
</feature>
<dbReference type="Pfam" id="PF04480">
    <property type="entry name" value="DUF559"/>
    <property type="match status" value="1"/>
</dbReference>